<dbReference type="GeneID" id="79936744"/>
<gene>
    <name evidence="1" type="ORF">IHE70_25815</name>
</gene>
<reference evidence="1" key="1">
    <citation type="submission" date="2020-09" db="EMBL/GenBank/DDBJ databases">
        <title>Streptomyces canutascabiei sp. nov., which causes potato common scab and is distributed across the world.</title>
        <authorList>
            <person name="Nguyen H.P."/>
            <person name="Weisberg A.J."/>
            <person name="Chang J.H."/>
            <person name="Clarke C.R."/>
        </authorList>
    </citation>
    <scope>NUCLEOTIDE SEQUENCE</scope>
    <source>
        <strain evidence="1">ID-01-6.2a</strain>
    </source>
</reference>
<protein>
    <submittedName>
        <fullName evidence="1">Uncharacterized protein</fullName>
    </submittedName>
</protein>
<organism evidence="1 2">
    <name type="scientific">Streptomyces caniscabiei</name>
    <dbReference type="NCBI Taxonomy" id="2746961"/>
    <lineage>
        <taxon>Bacteria</taxon>
        <taxon>Bacillati</taxon>
        <taxon>Actinomycetota</taxon>
        <taxon>Actinomycetes</taxon>
        <taxon>Kitasatosporales</taxon>
        <taxon>Streptomycetaceae</taxon>
        <taxon>Streptomyces</taxon>
    </lineage>
</organism>
<comment type="caution">
    <text evidence="1">The sequence shown here is derived from an EMBL/GenBank/DDBJ whole genome shotgun (WGS) entry which is preliminary data.</text>
</comment>
<dbReference type="Proteomes" id="UP000661025">
    <property type="component" value="Unassembled WGS sequence"/>
</dbReference>
<name>A0A927L5Q9_9ACTN</name>
<evidence type="ECO:0000313" key="2">
    <source>
        <dbReference type="Proteomes" id="UP000661025"/>
    </source>
</evidence>
<dbReference type="EMBL" id="JACYXT010000011">
    <property type="protein sequence ID" value="MBD9726560.1"/>
    <property type="molecule type" value="Genomic_DNA"/>
</dbReference>
<dbReference type="AlphaFoldDB" id="A0A927L5Q9"/>
<sequence>MPETFVDLGSVSAPSGVLVLGMAGWIDHWRELGQPLSERARAVSLSGGGHLREWLCEAVAVPAAADRTLTVRATTSPSPFDEEPTIATLEISLGLVWPGTAERSVPVRLGDLPVDRCGMVIGDAVGLDVWTGMDDEPVDGLADVTYWGRYEDDAYAQFGGERIAQYGVDGLHGWLDLPVAEAAARVAELTAWRDRLHGKGLMVSIDKHTDFHRFRRAGWHHPLHVGAIEVGGCQVLGIEWDQGDHSIRHRGERGAGQVYPVTLEADEVGERVLRWTIPPYDFDDEGP</sequence>
<dbReference type="RefSeq" id="WP_192363226.1">
    <property type="nucleotide sequence ID" value="NZ_CP119182.1"/>
</dbReference>
<evidence type="ECO:0000313" key="1">
    <source>
        <dbReference type="EMBL" id="MBD9726560.1"/>
    </source>
</evidence>
<proteinExistence type="predicted"/>
<accession>A0A927L5Q9</accession>